<dbReference type="GeneID" id="92088057"/>
<dbReference type="PANTHER" id="PTHR35371">
    <property type="entry name" value="INNER MEMBRANE PROTEIN"/>
    <property type="match status" value="1"/>
</dbReference>
<organism evidence="6 7">
    <name type="scientific">Apiospora phragmitis</name>
    <dbReference type="NCBI Taxonomy" id="2905665"/>
    <lineage>
        <taxon>Eukaryota</taxon>
        <taxon>Fungi</taxon>
        <taxon>Dikarya</taxon>
        <taxon>Ascomycota</taxon>
        <taxon>Pezizomycotina</taxon>
        <taxon>Sordariomycetes</taxon>
        <taxon>Xylariomycetidae</taxon>
        <taxon>Amphisphaeriales</taxon>
        <taxon>Apiosporaceae</taxon>
        <taxon>Apiospora</taxon>
    </lineage>
</organism>
<evidence type="ECO:0000313" key="7">
    <source>
        <dbReference type="Proteomes" id="UP001480595"/>
    </source>
</evidence>
<dbReference type="InterPro" id="IPR023352">
    <property type="entry name" value="MAPEG-like_dom_sf"/>
</dbReference>
<evidence type="ECO:0000256" key="4">
    <source>
        <dbReference type="ARBA" id="ARBA00023136"/>
    </source>
</evidence>
<gene>
    <name evidence="6" type="ORF">PG994_003585</name>
</gene>
<protein>
    <recommendedName>
        <fullName evidence="8">MAPEG family protein</fullName>
    </recommendedName>
</protein>
<dbReference type="RefSeq" id="XP_066719272.1">
    <property type="nucleotide sequence ID" value="XM_066854994.1"/>
</dbReference>
<dbReference type="PANTHER" id="PTHR35371:SF1">
    <property type="entry name" value="BLR7753 PROTEIN"/>
    <property type="match status" value="1"/>
</dbReference>
<feature type="region of interest" description="Disordered" evidence="5">
    <location>
        <begin position="1"/>
        <end position="28"/>
    </location>
</feature>
<evidence type="ECO:0000256" key="1">
    <source>
        <dbReference type="ARBA" id="ARBA00004370"/>
    </source>
</evidence>
<dbReference type="SUPFAM" id="SSF161084">
    <property type="entry name" value="MAPEG domain-like"/>
    <property type="match status" value="1"/>
</dbReference>
<keyword evidence="4" id="KW-0472">Membrane</keyword>
<evidence type="ECO:0000313" key="6">
    <source>
        <dbReference type="EMBL" id="KAK8076313.1"/>
    </source>
</evidence>
<reference evidence="6 7" key="1">
    <citation type="submission" date="2023-01" db="EMBL/GenBank/DDBJ databases">
        <title>Analysis of 21 Apiospora genomes using comparative genomics revels a genus with tremendous synthesis potential of carbohydrate active enzymes and secondary metabolites.</title>
        <authorList>
            <person name="Sorensen T."/>
        </authorList>
    </citation>
    <scope>NUCLEOTIDE SEQUENCE [LARGE SCALE GENOMIC DNA]</scope>
    <source>
        <strain evidence="6 7">CBS 135458</strain>
    </source>
</reference>
<evidence type="ECO:0000256" key="3">
    <source>
        <dbReference type="ARBA" id="ARBA00022989"/>
    </source>
</evidence>
<comment type="subcellular location">
    <subcellularLocation>
        <location evidence="1">Membrane</location>
    </subcellularLocation>
</comment>
<accession>A0ABR1VYM9</accession>
<evidence type="ECO:0008006" key="8">
    <source>
        <dbReference type="Google" id="ProtNLM"/>
    </source>
</evidence>
<keyword evidence="7" id="KW-1185">Reference proteome</keyword>
<evidence type="ECO:0000256" key="2">
    <source>
        <dbReference type="ARBA" id="ARBA00022692"/>
    </source>
</evidence>
<dbReference type="Pfam" id="PF01124">
    <property type="entry name" value="MAPEG"/>
    <property type="match status" value="1"/>
</dbReference>
<dbReference type="Gene3D" id="1.20.120.550">
    <property type="entry name" value="Membrane associated eicosanoid/glutathione metabolism-like domain"/>
    <property type="match status" value="1"/>
</dbReference>
<sequence length="182" mass="18849">MPEKQTSKTQGPPGETDEKGTNNDSMFVLADGYGSSGNSSSSHAGMIPALSALYLFVSYGASGALSAAGQAMAQRDGLDLSHPRRRLAQLEGLPLRLYSAHANLLDNFPAYALAAALTQSLRPGDGHLVGLLGLHVLAKVFVYYPAYVADVPAVRSPAHLLANAAAINVCWKLATTAAAAAS</sequence>
<dbReference type="EMBL" id="JAQQWL010000004">
    <property type="protein sequence ID" value="KAK8076313.1"/>
    <property type="molecule type" value="Genomic_DNA"/>
</dbReference>
<keyword evidence="2" id="KW-0812">Transmembrane</keyword>
<proteinExistence type="predicted"/>
<keyword evidence="3" id="KW-1133">Transmembrane helix</keyword>
<name>A0ABR1VYM9_9PEZI</name>
<dbReference type="Proteomes" id="UP001480595">
    <property type="component" value="Unassembled WGS sequence"/>
</dbReference>
<evidence type="ECO:0000256" key="5">
    <source>
        <dbReference type="SAM" id="MobiDB-lite"/>
    </source>
</evidence>
<comment type="caution">
    <text evidence="6">The sequence shown here is derived from an EMBL/GenBank/DDBJ whole genome shotgun (WGS) entry which is preliminary data.</text>
</comment>
<dbReference type="InterPro" id="IPR001129">
    <property type="entry name" value="Membr-assoc_MAPEG"/>
</dbReference>